<name>A0A815ZUL3_9BILA</name>
<evidence type="ECO:0000313" key="2">
    <source>
        <dbReference type="Proteomes" id="UP000663855"/>
    </source>
</evidence>
<evidence type="ECO:0000313" key="1">
    <source>
        <dbReference type="EMBL" id="CAF1589830.1"/>
    </source>
</evidence>
<gene>
    <name evidence="1" type="ORF">CJN711_LOCUS33902</name>
</gene>
<dbReference type="AlphaFoldDB" id="A0A815ZUL3"/>
<comment type="caution">
    <text evidence="1">The sequence shown here is derived from an EMBL/GenBank/DDBJ whole genome shotgun (WGS) entry which is preliminary data.</text>
</comment>
<dbReference type="Proteomes" id="UP000663855">
    <property type="component" value="Unassembled WGS sequence"/>
</dbReference>
<dbReference type="EMBL" id="CAJNOV010016404">
    <property type="protein sequence ID" value="CAF1589830.1"/>
    <property type="molecule type" value="Genomic_DNA"/>
</dbReference>
<accession>A0A815ZUL3</accession>
<organism evidence="1 2">
    <name type="scientific">Rotaria magnacalcarata</name>
    <dbReference type="NCBI Taxonomy" id="392030"/>
    <lineage>
        <taxon>Eukaryota</taxon>
        <taxon>Metazoa</taxon>
        <taxon>Spiralia</taxon>
        <taxon>Gnathifera</taxon>
        <taxon>Rotifera</taxon>
        <taxon>Eurotatoria</taxon>
        <taxon>Bdelloidea</taxon>
        <taxon>Philodinida</taxon>
        <taxon>Philodinidae</taxon>
        <taxon>Rotaria</taxon>
    </lineage>
</organism>
<protein>
    <submittedName>
        <fullName evidence="1">Uncharacterized protein</fullName>
    </submittedName>
</protein>
<sequence length="334" mass="36086">MQSTILSYGLIGDDVNNTLICLSNAAVCSRTNFTTNISSLVPCTDYNTILDMSFGHSQTSIDVNVLAEGLVIGYTSSSDGWIPLKLGGGNLSLVMYLNLQARPDNGLVNHSPTSSMPLVAYVHIANNTTVSIDIPMNDSDGDMIRCRFAKSNNILGGILVNECQDACSTIALPPSAQLISIDDTCRLNVNLTFAGTYAIAIQFEDFLENSTDILSSIPFQFILIVVDELSGTSNDCTYLPTILDIQPDSPSCDSILTVQMNIQYTFTVIAKIACLNNTKASITNFMTSSPQGMLKGDNIYPLTSTSYAINHTWIPTGDQLHQTLIFCTIAIDSQ</sequence>
<proteinExistence type="predicted"/>
<feature type="non-terminal residue" evidence="1">
    <location>
        <position position="334"/>
    </location>
</feature>
<reference evidence="1" key="1">
    <citation type="submission" date="2021-02" db="EMBL/GenBank/DDBJ databases">
        <authorList>
            <person name="Nowell W R."/>
        </authorList>
    </citation>
    <scope>NUCLEOTIDE SEQUENCE</scope>
</reference>